<evidence type="ECO:0000256" key="1">
    <source>
        <dbReference type="ARBA" id="ARBA00004976"/>
    </source>
</evidence>
<evidence type="ECO:0000256" key="4">
    <source>
        <dbReference type="ARBA" id="ARBA00022679"/>
    </source>
</evidence>
<dbReference type="GO" id="GO:0016301">
    <property type="term" value="F:kinase activity"/>
    <property type="evidence" value="ECO:0007669"/>
    <property type="project" value="UniProtKB-KW"/>
</dbReference>
<evidence type="ECO:0000256" key="2">
    <source>
        <dbReference type="ARBA" id="ARBA00007476"/>
    </source>
</evidence>
<dbReference type="FunFam" id="3.30.460.10:FF:000012">
    <property type="entry name" value="GTP pyrophosphokinase YjbM"/>
    <property type="match status" value="1"/>
</dbReference>
<gene>
    <name evidence="9" type="ORF">LRB_1788</name>
</gene>
<keyword evidence="4" id="KW-0808">Transferase</keyword>
<reference evidence="9 10" key="1">
    <citation type="journal article" date="2015" name="BMC Microbiol.">
        <title>Lactobacillus ruminis strains cluster according to their mammalian gut source.</title>
        <authorList>
            <person name="O' Donnell M.M."/>
            <person name="Harris H.M."/>
            <person name="Lynch D.B."/>
            <person name="Ross R.P."/>
            <person name="O'Toole P.W."/>
        </authorList>
    </citation>
    <scope>NUCLEOTIDE SEQUENCE [LARGE SCALE GENOMIC DNA]</scope>
    <source>
        <strain evidence="9 10">ATCC 27780</strain>
    </source>
</reference>
<dbReference type="Proteomes" id="UP000035618">
    <property type="component" value="Unassembled WGS sequence"/>
</dbReference>
<evidence type="ECO:0000256" key="6">
    <source>
        <dbReference type="ARBA" id="ARBA00022777"/>
    </source>
</evidence>
<keyword evidence="7" id="KW-0067">ATP-binding</keyword>
<dbReference type="GO" id="GO:0015970">
    <property type="term" value="P:guanosine tetraphosphate biosynthetic process"/>
    <property type="evidence" value="ECO:0007669"/>
    <property type="project" value="UniProtKB-UniPathway"/>
</dbReference>
<comment type="similarity">
    <text evidence="2">Belongs to the RelA/SpoT family.</text>
</comment>
<dbReference type="PANTHER" id="PTHR47837">
    <property type="entry name" value="GTP PYROPHOSPHOKINASE YJBM"/>
    <property type="match status" value="1"/>
</dbReference>
<dbReference type="AlphaFoldDB" id="A0A837IU88"/>
<dbReference type="PANTHER" id="PTHR47837:SF1">
    <property type="entry name" value="GTP PYROPHOSPHOKINASE YJBM"/>
    <property type="match status" value="1"/>
</dbReference>
<dbReference type="EMBL" id="JHAJ01000016">
    <property type="protein sequence ID" value="KLA47113.1"/>
    <property type="molecule type" value="Genomic_DNA"/>
</dbReference>
<dbReference type="SUPFAM" id="SSF81301">
    <property type="entry name" value="Nucleotidyltransferase"/>
    <property type="match status" value="1"/>
</dbReference>
<evidence type="ECO:0000256" key="7">
    <source>
        <dbReference type="ARBA" id="ARBA00022840"/>
    </source>
</evidence>
<dbReference type="InterPro" id="IPR052366">
    <property type="entry name" value="GTP_Pyrophosphokinase"/>
</dbReference>
<dbReference type="UniPathway" id="UPA00908">
    <property type="reaction ID" value="UER00884"/>
</dbReference>
<evidence type="ECO:0000313" key="9">
    <source>
        <dbReference type="EMBL" id="KLA47113.1"/>
    </source>
</evidence>
<protein>
    <submittedName>
        <fullName evidence="9">GTP diphosphokinase</fullName>
    </submittedName>
</protein>
<comment type="caution">
    <text evidence="9">The sequence shown here is derived from an EMBL/GenBank/DDBJ whole genome shotgun (WGS) entry which is preliminary data.</text>
</comment>
<evidence type="ECO:0000259" key="8">
    <source>
        <dbReference type="SMART" id="SM00954"/>
    </source>
</evidence>
<keyword evidence="5" id="KW-0547">Nucleotide-binding</keyword>
<evidence type="ECO:0000256" key="3">
    <source>
        <dbReference type="ARBA" id="ARBA00011881"/>
    </source>
</evidence>
<evidence type="ECO:0000256" key="5">
    <source>
        <dbReference type="ARBA" id="ARBA00022741"/>
    </source>
</evidence>
<evidence type="ECO:0000313" key="10">
    <source>
        <dbReference type="Proteomes" id="UP000035618"/>
    </source>
</evidence>
<dbReference type="GO" id="GO:0005524">
    <property type="term" value="F:ATP binding"/>
    <property type="evidence" value="ECO:0007669"/>
    <property type="project" value="UniProtKB-KW"/>
</dbReference>
<comment type="pathway">
    <text evidence="1">Purine metabolism; ppGpp biosynthesis; ppGpp from GTP: step 1/2.</text>
</comment>
<keyword evidence="6 9" id="KW-0418">Kinase</keyword>
<comment type="subunit">
    <text evidence="3">Homotetramer.</text>
</comment>
<name>A0A837IU88_9LACO</name>
<dbReference type="CDD" id="cd05399">
    <property type="entry name" value="NT_Rel-Spo_like"/>
    <property type="match status" value="1"/>
</dbReference>
<proteinExistence type="inferred from homology"/>
<dbReference type="Gene3D" id="3.30.460.10">
    <property type="entry name" value="Beta Polymerase, domain 2"/>
    <property type="match status" value="1"/>
</dbReference>
<dbReference type="SMART" id="SM00954">
    <property type="entry name" value="RelA_SpoT"/>
    <property type="match status" value="1"/>
</dbReference>
<accession>A0A837IU88</accession>
<dbReference type="Gene3D" id="1.10.287.860">
    <property type="entry name" value="Nucleotidyltransferase"/>
    <property type="match status" value="1"/>
</dbReference>
<dbReference type="Pfam" id="PF04607">
    <property type="entry name" value="RelA_SpoT"/>
    <property type="match status" value="1"/>
</dbReference>
<organism evidence="9 10">
    <name type="scientific">Ligilactobacillus ruminis</name>
    <dbReference type="NCBI Taxonomy" id="1623"/>
    <lineage>
        <taxon>Bacteria</taxon>
        <taxon>Bacillati</taxon>
        <taxon>Bacillota</taxon>
        <taxon>Bacilli</taxon>
        <taxon>Lactobacillales</taxon>
        <taxon>Lactobacillaceae</taxon>
        <taxon>Ligilactobacillus</taxon>
    </lineage>
</organism>
<dbReference type="InterPro" id="IPR043519">
    <property type="entry name" value="NT_sf"/>
</dbReference>
<sequence length="235" mass="28013">MKGGVFMERDWENFLLPYEEAVKELKLKFRTLRSQFEKEGHCPIEFVTGRVKPVASIKEKMVRRQIREERLADDMEDIAGIRIMCQFVEDIYTVVDIIRKRSDMQIIEERDYIANQKPSGYRSYHIVVCYPVQLLDEQTNIKVEIQIRTLAMNFWATIEHSLGYKYRGMFPKELKERLARSAEAAFLLDNEMSSIREEIQEAQELFNNKIKFIEKGQPPSQFEMIKEYHDERKRS</sequence>
<feature type="domain" description="RelA/SpoT" evidence="8">
    <location>
        <begin position="49"/>
        <end position="170"/>
    </location>
</feature>
<dbReference type="InterPro" id="IPR007685">
    <property type="entry name" value="RelA_SpoT"/>
</dbReference>